<protein>
    <recommendedName>
        <fullName evidence="4 12">Heme exporter protein D</fullName>
    </recommendedName>
</protein>
<evidence type="ECO:0000256" key="8">
    <source>
        <dbReference type="ARBA" id="ARBA00022692"/>
    </source>
</evidence>
<evidence type="ECO:0000313" key="13">
    <source>
        <dbReference type="EMBL" id="SFR41905.1"/>
    </source>
</evidence>
<dbReference type="GO" id="GO:0005886">
    <property type="term" value="C:plasma membrane"/>
    <property type="evidence" value="ECO:0007669"/>
    <property type="project" value="UniProtKB-SubCell"/>
</dbReference>
<dbReference type="EMBL" id="FOYP01000001">
    <property type="protein sequence ID" value="SFR41905.1"/>
    <property type="molecule type" value="Genomic_DNA"/>
</dbReference>
<organism evidence="13 14">
    <name type="scientific">Yoonia tamlensis</name>
    <dbReference type="NCBI Taxonomy" id="390270"/>
    <lineage>
        <taxon>Bacteria</taxon>
        <taxon>Pseudomonadati</taxon>
        <taxon>Pseudomonadota</taxon>
        <taxon>Alphaproteobacteria</taxon>
        <taxon>Rhodobacterales</taxon>
        <taxon>Paracoccaceae</taxon>
        <taxon>Yoonia</taxon>
    </lineage>
</organism>
<keyword evidence="5 12" id="KW-0813">Transport</keyword>
<keyword evidence="9 12" id="KW-0201">Cytochrome c-type biogenesis</keyword>
<keyword evidence="6 12" id="KW-1003">Cell membrane</keyword>
<sequence>MPELGKYAVEVLAAYGVSLGLLAVIIVISWRRSVRVRAALERIEKNG</sequence>
<evidence type="ECO:0000256" key="12">
    <source>
        <dbReference type="RuleBase" id="RU363101"/>
    </source>
</evidence>
<gene>
    <name evidence="13" type="ORF">SAMN04488005_1707</name>
</gene>
<feature type="transmembrane region" description="Helical" evidence="12">
    <location>
        <begin position="12"/>
        <end position="30"/>
    </location>
</feature>
<comment type="function">
    <text evidence="1 12">Required for the export of heme to the periplasm for the biogenesis of c-type cytochromes.</text>
</comment>
<evidence type="ECO:0000256" key="2">
    <source>
        <dbReference type="ARBA" id="ARBA00004377"/>
    </source>
</evidence>
<evidence type="ECO:0000256" key="10">
    <source>
        <dbReference type="ARBA" id="ARBA00022989"/>
    </source>
</evidence>
<keyword evidence="11 12" id="KW-0472">Membrane</keyword>
<keyword evidence="8 12" id="KW-0812">Transmembrane</keyword>
<dbReference type="AlphaFoldDB" id="A0A1I6GI79"/>
<evidence type="ECO:0000256" key="3">
    <source>
        <dbReference type="ARBA" id="ARBA00008741"/>
    </source>
</evidence>
<reference evidence="14" key="1">
    <citation type="submission" date="2016-10" db="EMBL/GenBank/DDBJ databases">
        <authorList>
            <person name="Varghese N."/>
            <person name="Submissions S."/>
        </authorList>
    </citation>
    <scope>NUCLEOTIDE SEQUENCE [LARGE SCALE GENOMIC DNA]</scope>
    <source>
        <strain evidence="14">DSM 26879</strain>
    </source>
</reference>
<dbReference type="NCBIfam" id="TIGR03141">
    <property type="entry name" value="cytochro_ccmD"/>
    <property type="match status" value="1"/>
</dbReference>
<dbReference type="InterPro" id="IPR007078">
    <property type="entry name" value="Haem_export_protD_CcmD"/>
</dbReference>
<evidence type="ECO:0000256" key="1">
    <source>
        <dbReference type="ARBA" id="ARBA00002442"/>
    </source>
</evidence>
<dbReference type="RefSeq" id="WP_090198899.1">
    <property type="nucleotide sequence ID" value="NZ_FOYP01000001.1"/>
</dbReference>
<accession>A0A1I6GI79</accession>
<comment type="similarity">
    <text evidence="3 12">Belongs to the CcmD/CycX/HelD family.</text>
</comment>
<proteinExistence type="inferred from homology"/>
<evidence type="ECO:0000256" key="7">
    <source>
        <dbReference type="ARBA" id="ARBA00022519"/>
    </source>
</evidence>
<evidence type="ECO:0000256" key="6">
    <source>
        <dbReference type="ARBA" id="ARBA00022475"/>
    </source>
</evidence>
<evidence type="ECO:0000256" key="11">
    <source>
        <dbReference type="ARBA" id="ARBA00023136"/>
    </source>
</evidence>
<dbReference type="GO" id="GO:0015886">
    <property type="term" value="P:heme transport"/>
    <property type="evidence" value="ECO:0007669"/>
    <property type="project" value="InterPro"/>
</dbReference>
<dbReference type="GO" id="GO:0017004">
    <property type="term" value="P:cytochrome complex assembly"/>
    <property type="evidence" value="ECO:0007669"/>
    <property type="project" value="UniProtKB-KW"/>
</dbReference>
<evidence type="ECO:0000313" key="14">
    <source>
        <dbReference type="Proteomes" id="UP000199478"/>
    </source>
</evidence>
<evidence type="ECO:0000256" key="4">
    <source>
        <dbReference type="ARBA" id="ARBA00016461"/>
    </source>
</evidence>
<dbReference type="Proteomes" id="UP000199478">
    <property type="component" value="Unassembled WGS sequence"/>
</dbReference>
<keyword evidence="7 12" id="KW-0997">Cell inner membrane</keyword>
<evidence type="ECO:0000256" key="5">
    <source>
        <dbReference type="ARBA" id="ARBA00022448"/>
    </source>
</evidence>
<keyword evidence="10 12" id="KW-1133">Transmembrane helix</keyword>
<dbReference type="Pfam" id="PF04995">
    <property type="entry name" value="CcmD"/>
    <property type="match status" value="1"/>
</dbReference>
<name>A0A1I6GI79_9RHOB</name>
<dbReference type="STRING" id="390270.SAMN04488005_1707"/>
<keyword evidence="14" id="KW-1185">Reference proteome</keyword>
<comment type="subcellular location">
    <subcellularLocation>
        <location evidence="2 12">Cell inner membrane</location>
        <topology evidence="2 12">Single-pass membrane protein</topology>
    </subcellularLocation>
</comment>
<evidence type="ECO:0000256" key="9">
    <source>
        <dbReference type="ARBA" id="ARBA00022748"/>
    </source>
</evidence>